<dbReference type="Pfam" id="PF19081">
    <property type="entry name" value="Ig_7"/>
    <property type="match status" value="1"/>
</dbReference>
<dbReference type="Pfam" id="PF18962">
    <property type="entry name" value="Por_Secre_tail"/>
    <property type="match status" value="1"/>
</dbReference>
<dbReference type="InterPro" id="IPR035986">
    <property type="entry name" value="PKD_dom_sf"/>
</dbReference>
<evidence type="ECO:0000313" key="5">
    <source>
        <dbReference type="Proteomes" id="UP000323632"/>
    </source>
</evidence>
<dbReference type="SMART" id="SM00060">
    <property type="entry name" value="FN3"/>
    <property type="match status" value="1"/>
</dbReference>
<dbReference type="EMBL" id="VWSH01000003">
    <property type="protein sequence ID" value="KAA5533177.1"/>
    <property type="molecule type" value="Genomic_DNA"/>
</dbReference>
<reference evidence="4 5" key="1">
    <citation type="submission" date="2019-09" db="EMBL/GenBank/DDBJ databases">
        <title>Genome sequence and assembly of Taibaiella sp.</title>
        <authorList>
            <person name="Chhetri G."/>
        </authorList>
    </citation>
    <scope>NUCLEOTIDE SEQUENCE [LARGE SCALE GENOMIC DNA]</scope>
    <source>
        <strain evidence="4 5">KVB11</strain>
    </source>
</reference>
<dbReference type="Pfam" id="PF18911">
    <property type="entry name" value="PKD_4"/>
    <property type="match status" value="1"/>
</dbReference>
<accession>A0A5M6CDP8</accession>
<dbReference type="InterPro" id="IPR026444">
    <property type="entry name" value="Secre_tail"/>
</dbReference>
<proteinExistence type="predicted"/>
<feature type="domain" description="PKD" evidence="2">
    <location>
        <begin position="817"/>
        <end position="871"/>
    </location>
</feature>
<dbReference type="InterPro" id="IPR003961">
    <property type="entry name" value="FN3_dom"/>
</dbReference>
<gene>
    <name evidence="4" type="ORF">F0919_11550</name>
</gene>
<dbReference type="InterPro" id="IPR013783">
    <property type="entry name" value="Ig-like_fold"/>
</dbReference>
<dbReference type="InterPro" id="IPR000601">
    <property type="entry name" value="PKD_dom"/>
</dbReference>
<evidence type="ECO:0000313" key="4">
    <source>
        <dbReference type="EMBL" id="KAA5533177.1"/>
    </source>
</evidence>
<dbReference type="InterPro" id="IPR044023">
    <property type="entry name" value="Ig_7"/>
</dbReference>
<dbReference type="CDD" id="cd00146">
    <property type="entry name" value="PKD"/>
    <property type="match status" value="1"/>
</dbReference>
<evidence type="ECO:0000259" key="2">
    <source>
        <dbReference type="PROSITE" id="PS50093"/>
    </source>
</evidence>
<dbReference type="Gene3D" id="2.60.40.10">
    <property type="entry name" value="Immunoglobulins"/>
    <property type="match status" value="2"/>
</dbReference>
<evidence type="ECO:0000256" key="1">
    <source>
        <dbReference type="SAM" id="SignalP"/>
    </source>
</evidence>
<protein>
    <submittedName>
        <fullName evidence="4">T9SS type A sorting domain-containing protein</fullName>
    </submittedName>
</protein>
<dbReference type="Pfam" id="PF00041">
    <property type="entry name" value="fn3"/>
    <property type="match status" value="1"/>
</dbReference>
<sequence>MWSFKKISMKKMFPCILTVLLLSFSNVDAAYIPLTITSGLNADVIANGVGTATATTSTTVDGASFVLVSNGWQQTATSTPCTTGLPANGIINSALTTGLSYQMAAYTGNNVLRMNTNTTATLTFQTAYNAQTLYLLAVTGSGTSTITVQTNFTDGTNQINTGIVVADWYGGTNVAYTGFQRLNRTTNALNSGTNGPNLYQYSIAINAANQGKLINGIQITRTASTSTSPTLNVMAVSIDQAAVITCAAPTSPTATGVTSTTASLNWNQTGTPISYQIKYGTSGFNVNTGGTSIFTATKPYTLNPPLTPSTSYNYYVRAICTAGDTSTWSAVTNFTTLCNAPAMPSKKDSFNCGPGTVTLEATSSTGASLKWYSTAMGGTSIGAGNSFTTPSLTATTNFYVEAVQLSSIGQTGRNDYTGIAQATPNNTGQGIRFNTLSNINLDSVGVWVVSDTGKIIVQLQNAANTILKTDTFTFAGIGATATSRVKIYLPVNYSIPTGNDYKILALNGTTVSLSREQSINPTFANYSIPNVITMVSSWVNGATNAANYYYFYNFYVSSGCASPRETVVATIRPVPVVNLGNDTTLCPGVSLTLNAGNAGGTYLWSPGGQTTQTITTNAVGQYIADVTVNGCSKKDTIAITPGIAPVNNLPDTTNLCEGSETTLNAGNTGSTFFWIPGNATTQTITVDSGGTRSVEIKSAHHCKLTSSTYVNMRPLPVDNLGNDTSICSSASVVLDAGNSGYSYLWNTGATSQTINASDSGTYFVTITTPYSCVNSDTTHIAYLPPPRTEGFNFIPKFYEELGRVEFSPLNPTNVNGYEWNFGDGSPLVLAINPTHVFAASGEYNVTLRVYNDCSEYAVSQKINVDLPTGTVTINKENFKLNIYPNPAKSVLNISNTNADYKMKDVMVFNALGAMVYRHKADSETIHQLSVESFSTGIYFVRVLTNKGFVNQQVQIVR</sequence>
<feature type="domain" description="Fibronectin type-III" evidence="3">
    <location>
        <begin position="248"/>
        <end position="339"/>
    </location>
</feature>
<comment type="caution">
    <text evidence="4">The sequence shown here is derived from an EMBL/GenBank/DDBJ whole genome shotgun (WGS) entry which is preliminary data.</text>
</comment>
<dbReference type="CDD" id="cd00063">
    <property type="entry name" value="FN3"/>
    <property type="match status" value="1"/>
</dbReference>
<dbReference type="SUPFAM" id="SSF49265">
    <property type="entry name" value="Fibronectin type III"/>
    <property type="match status" value="1"/>
</dbReference>
<feature type="signal peptide" evidence="1">
    <location>
        <begin position="1"/>
        <end position="29"/>
    </location>
</feature>
<dbReference type="InterPro" id="IPR036116">
    <property type="entry name" value="FN3_sf"/>
</dbReference>
<dbReference type="NCBIfam" id="TIGR04183">
    <property type="entry name" value="Por_Secre_tail"/>
    <property type="match status" value="1"/>
</dbReference>
<evidence type="ECO:0000259" key="3">
    <source>
        <dbReference type="PROSITE" id="PS50853"/>
    </source>
</evidence>
<name>A0A5M6CDP8_9BACT</name>
<feature type="chain" id="PRO_5024448943" evidence="1">
    <location>
        <begin position="30"/>
        <end position="957"/>
    </location>
</feature>
<keyword evidence="5" id="KW-1185">Reference proteome</keyword>
<dbReference type="Proteomes" id="UP000323632">
    <property type="component" value="Unassembled WGS sequence"/>
</dbReference>
<dbReference type="SUPFAM" id="SSF49299">
    <property type="entry name" value="PKD domain"/>
    <property type="match status" value="1"/>
</dbReference>
<dbReference type="AlphaFoldDB" id="A0A5M6CDP8"/>
<organism evidence="4 5">
    <name type="scientific">Taibaiella lutea</name>
    <dbReference type="NCBI Taxonomy" id="2608001"/>
    <lineage>
        <taxon>Bacteria</taxon>
        <taxon>Pseudomonadati</taxon>
        <taxon>Bacteroidota</taxon>
        <taxon>Chitinophagia</taxon>
        <taxon>Chitinophagales</taxon>
        <taxon>Chitinophagaceae</taxon>
        <taxon>Taibaiella</taxon>
    </lineage>
</organism>
<keyword evidence="1" id="KW-0732">Signal</keyword>
<dbReference type="PROSITE" id="PS50093">
    <property type="entry name" value="PKD"/>
    <property type="match status" value="1"/>
</dbReference>
<dbReference type="PROSITE" id="PS50853">
    <property type="entry name" value="FN3"/>
    <property type="match status" value="1"/>
</dbReference>